<keyword evidence="3" id="KW-1185">Reference proteome</keyword>
<evidence type="ECO:0000256" key="1">
    <source>
        <dbReference type="SAM" id="MobiDB-lite"/>
    </source>
</evidence>
<proteinExistence type="predicted"/>
<dbReference type="OrthoDB" id="3515175at2759"/>
<organism evidence="2 3">
    <name type="scientific">Lentinus brumalis</name>
    <dbReference type="NCBI Taxonomy" id="2498619"/>
    <lineage>
        <taxon>Eukaryota</taxon>
        <taxon>Fungi</taxon>
        <taxon>Dikarya</taxon>
        <taxon>Basidiomycota</taxon>
        <taxon>Agaricomycotina</taxon>
        <taxon>Agaricomycetes</taxon>
        <taxon>Polyporales</taxon>
        <taxon>Polyporaceae</taxon>
        <taxon>Lentinus</taxon>
    </lineage>
</organism>
<name>A0A371DK86_9APHY</name>
<protein>
    <submittedName>
        <fullName evidence="2">Uncharacterized protein</fullName>
    </submittedName>
</protein>
<dbReference type="EMBL" id="KZ857388">
    <property type="protein sequence ID" value="RDX52939.1"/>
    <property type="molecule type" value="Genomic_DNA"/>
</dbReference>
<sequence>MRPWAAGKEVRTRRTFATYTRASDYRRNNDGLLILDVTDPEKPAYCFLTGPAAPGTPEQRRAPLDARAYLGVYYRLDESAHHTAKYDNHKDAETSREQREHWLKSVEDLADVPVLPVSVLCEAWPNEQFQDPPGPTARSDAASQSASDVPVRAVPNLADLSLDVAVKQSVENGDTTEVEKLLWLPGKAAQVKAILRISSPSTTVRRTCLLLP</sequence>
<dbReference type="AlphaFoldDB" id="A0A371DK86"/>
<feature type="compositionally biased region" description="Low complexity" evidence="1">
    <location>
        <begin position="137"/>
        <end position="148"/>
    </location>
</feature>
<reference evidence="2 3" key="1">
    <citation type="journal article" date="2018" name="Biotechnol. Biofuels">
        <title>Integrative visual omics of the white-rot fungus Polyporus brumalis exposes the biotechnological potential of its oxidative enzymes for delignifying raw plant biomass.</title>
        <authorList>
            <person name="Miyauchi S."/>
            <person name="Rancon A."/>
            <person name="Drula E."/>
            <person name="Hage H."/>
            <person name="Chaduli D."/>
            <person name="Favel A."/>
            <person name="Grisel S."/>
            <person name="Henrissat B."/>
            <person name="Herpoel-Gimbert I."/>
            <person name="Ruiz-Duenas F.J."/>
            <person name="Chevret D."/>
            <person name="Hainaut M."/>
            <person name="Lin J."/>
            <person name="Wang M."/>
            <person name="Pangilinan J."/>
            <person name="Lipzen A."/>
            <person name="Lesage-Meessen L."/>
            <person name="Navarro D."/>
            <person name="Riley R."/>
            <person name="Grigoriev I.V."/>
            <person name="Zhou S."/>
            <person name="Raouche S."/>
            <person name="Rosso M.N."/>
        </authorList>
    </citation>
    <scope>NUCLEOTIDE SEQUENCE [LARGE SCALE GENOMIC DNA]</scope>
    <source>
        <strain evidence="2 3">BRFM 1820</strain>
    </source>
</reference>
<evidence type="ECO:0000313" key="2">
    <source>
        <dbReference type="EMBL" id="RDX52939.1"/>
    </source>
</evidence>
<gene>
    <name evidence="2" type="ORF">OH76DRAFT_57171</name>
</gene>
<dbReference type="Proteomes" id="UP000256964">
    <property type="component" value="Unassembled WGS sequence"/>
</dbReference>
<feature type="region of interest" description="Disordered" evidence="1">
    <location>
        <begin position="126"/>
        <end position="149"/>
    </location>
</feature>
<dbReference type="STRING" id="139420.A0A371DK86"/>
<evidence type="ECO:0000313" key="3">
    <source>
        <dbReference type="Proteomes" id="UP000256964"/>
    </source>
</evidence>
<accession>A0A371DK86</accession>